<protein>
    <submittedName>
        <fullName evidence="1">Uncharacterized protein</fullName>
    </submittedName>
</protein>
<organism evidence="1">
    <name type="scientific">uncultured bacterium</name>
    <name type="common">gcode 4</name>
    <dbReference type="NCBI Taxonomy" id="1234023"/>
    <lineage>
        <taxon>Bacteria</taxon>
        <taxon>environmental samples</taxon>
    </lineage>
</organism>
<name>K2H151_9BACT</name>
<sequence length="33" mass="3983">MHAFKMFNVDDVQKKLRLNLFLNYSLKSSYAFI</sequence>
<dbReference type="EMBL" id="AMFJ01000144">
    <property type="protein sequence ID" value="EKE29570.1"/>
    <property type="molecule type" value="Genomic_DNA"/>
</dbReference>
<proteinExistence type="predicted"/>
<reference evidence="1" key="1">
    <citation type="journal article" date="2012" name="Science">
        <title>Fermentation, hydrogen, and sulfur metabolism in multiple uncultivated bacterial phyla.</title>
        <authorList>
            <person name="Wrighton K.C."/>
            <person name="Thomas B.C."/>
            <person name="Sharon I."/>
            <person name="Miller C.S."/>
            <person name="Castelle C.J."/>
            <person name="VerBerkmoes N.C."/>
            <person name="Wilkins M.J."/>
            <person name="Hettich R.L."/>
            <person name="Lipton M.S."/>
            <person name="Williams K.H."/>
            <person name="Long P.E."/>
            <person name="Banfield J.F."/>
        </authorList>
    </citation>
    <scope>NUCLEOTIDE SEQUENCE [LARGE SCALE GENOMIC DNA]</scope>
</reference>
<evidence type="ECO:0000313" key="1">
    <source>
        <dbReference type="EMBL" id="EKE29570.1"/>
    </source>
</evidence>
<comment type="caution">
    <text evidence="1">The sequence shown here is derived from an EMBL/GenBank/DDBJ whole genome shotgun (WGS) entry which is preliminary data.</text>
</comment>
<accession>K2H151</accession>
<gene>
    <name evidence="1" type="ORF">ACD_2C00144G0005</name>
</gene>
<dbReference type="AlphaFoldDB" id="K2H151"/>